<evidence type="ECO:0000313" key="3">
    <source>
        <dbReference type="EMBL" id="ABA46993.1"/>
    </source>
</evidence>
<feature type="region of interest" description="Disordered" evidence="1">
    <location>
        <begin position="132"/>
        <end position="210"/>
    </location>
</feature>
<protein>
    <submittedName>
        <fullName evidence="3">Baseplate hub subunit</fullName>
    </submittedName>
</protein>
<feature type="domain" description="Protein Gp5 N-terminal OB-fold" evidence="2">
    <location>
        <begin position="57"/>
        <end position="145"/>
    </location>
</feature>
<evidence type="ECO:0000313" key="4">
    <source>
        <dbReference type="Proteomes" id="UP000000909"/>
    </source>
</evidence>
<organismHost>
    <name type="scientific">Synechococcus</name>
    <dbReference type="NCBI Taxonomy" id="1129"/>
</organismHost>
<evidence type="ECO:0000259" key="2">
    <source>
        <dbReference type="Pfam" id="PF06714"/>
    </source>
</evidence>
<evidence type="ECO:0000256" key="1">
    <source>
        <dbReference type="SAM" id="MobiDB-lite"/>
    </source>
</evidence>
<keyword evidence="4" id="KW-1185">Reference proteome</keyword>
<accession>Q0QZK4</accession>
<dbReference type="RefSeq" id="YP_717691.1">
    <property type="nucleotide sequence ID" value="NC_008296.2"/>
</dbReference>
<organism evidence="3 4">
    <name type="scientific">Synechococcus phage syn9</name>
    <dbReference type="NCBI Taxonomy" id="382359"/>
    <lineage>
        <taxon>Viruses</taxon>
        <taxon>Duplodnaviria</taxon>
        <taxon>Heunggongvirae</taxon>
        <taxon>Uroviricota</taxon>
        <taxon>Caudoviricetes</taxon>
        <taxon>Pantevenvirales</taxon>
        <taxon>Kyanoviridae</taxon>
        <taxon>Ormenosvirus</taxon>
        <taxon>Ormenosvirus syn9</taxon>
    </lineage>
</organism>
<feature type="region of interest" description="Disordered" evidence="1">
    <location>
        <begin position="646"/>
        <end position="669"/>
    </location>
</feature>
<dbReference type="InterPro" id="IPR009590">
    <property type="entry name" value="Gp5_OB_N"/>
</dbReference>
<sequence length="835" mass="87163">MALESVDNIIKEKTNSFAGRDGFNWWVGEIEDNADPMNLGRVKCRVLHYYTDPGGGSATALPTEELPWATVLQHTSQPGNDGQGESSGQLQPGAIVMGFFLDGSSAQMPIVMGVIRTNKGDQTSTKKFMFTGEEIPKDLAPNPAAVELGTSDTTKPHSEPTQKNTVKIPGDGLTPGSSGSPENLGNVSGVSGSAANSQKPRNAQVPAANGVKGPGGTLLTGLTYLVEDIATTAGQLVKNEEGDLIDIIDGKLVTFETLTGKLRNFLSGVFAQVVAFVREKVEEIIQTLTDVISSAGAFIGIPGPTLVAVQELIGAILDQLCGIDDNLIGWIMDPIGELANIVDQIIDGAISVAEGALRSFEEALDSILCGVQDIISSLQTIIDTVQAVSELGEAIGAIDFKSIFSFTAGADMASMDVTSILGFLTSLLSLIPFPACDRQPQGGEGDYGWYPFFGVTACGPELSGGPIDIGDALGACGTDKMGTSFLDGIMECALPYMTQATNYLSGGYDLNIGTPGKQATVKKTASGSTEISVKTNQKVAAEARARAELRAKGVTDPDKIEKEVEKYVQKNTPKSKKSNNPGEQNATASFVADHTIKAGNHTQEVHGDDCKTVDKDYCRTISGDYRLKVSGDCHIEVGGGFFLHAAGGPKTETDEKGKSQGGEKPQKHTINFGSDVELKSQGATFKMHASEFQTSANKHTIVGGEFANECGAQTYAGGEFVVTGSMINVGCTGIQFNVNPTIINPATVGFNVNVGGAITFTQFGTTPVFTIANPLGACITKSLSWSTDTEAAITLTAKGAVVAAAGLALTLKAEGATAITSGVSIICTAPIIKLN</sequence>
<dbReference type="GeneID" id="4239132"/>
<dbReference type="OrthoDB" id="6701at10239"/>
<reference evidence="3 4" key="1">
    <citation type="journal article" date="2007" name="Environ. Microbiol.">
        <title>Genomic and structural analysis of Syn9, a cyanophage infecting marine Prochlorococcus and Synechococcus.</title>
        <authorList>
            <person name="Weigele P.R."/>
            <person name="Pope W.H."/>
            <person name="Pedulla M.L."/>
            <person name="Houtz J.M."/>
            <person name="Smith A.L."/>
            <person name="Conway J.F."/>
            <person name="King J."/>
            <person name="Hatfull G.F."/>
            <person name="Lawrence J.G."/>
            <person name="Hendrix R.W."/>
        </authorList>
    </citation>
    <scope>NUCLEOTIDE SEQUENCE</scope>
</reference>
<name>Q0QZK4_BPSYS</name>
<dbReference type="Gene3D" id="2.40.50.260">
    <property type="entry name" value="Nucleic acid-binding protein domain"/>
    <property type="match status" value="1"/>
</dbReference>
<dbReference type="Pfam" id="PF06714">
    <property type="entry name" value="Gp5_OB"/>
    <property type="match status" value="1"/>
</dbReference>
<dbReference type="Proteomes" id="UP000000909">
    <property type="component" value="Segment"/>
</dbReference>
<feature type="compositionally biased region" description="Polar residues" evidence="1">
    <location>
        <begin position="175"/>
        <end position="201"/>
    </location>
</feature>
<proteinExistence type="predicted"/>
<dbReference type="SUPFAM" id="SSF69255">
    <property type="entry name" value="gp5 N-terminal domain-like"/>
    <property type="match status" value="1"/>
</dbReference>
<dbReference type="KEGG" id="vg:4239132"/>
<dbReference type="EMBL" id="DQ149023">
    <property type="protein sequence ID" value="ABA46993.1"/>
    <property type="molecule type" value="Genomic_DNA"/>
</dbReference>